<dbReference type="InterPro" id="IPR050951">
    <property type="entry name" value="Retrovirus_Pol_polyprotein"/>
</dbReference>
<dbReference type="InterPro" id="IPR001584">
    <property type="entry name" value="Integrase_cat-core"/>
</dbReference>
<protein>
    <recommendedName>
        <fullName evidence="2">Integrase catalytic domain-containing protein</fullName>
    </recommendedName>
</protein>
<dbReference type="Gene3D" id="3.30.420.10">
    <property type="entry name" value="Ribonuclease H-like superfamily/Ribonuclease H"/>
    <property type="match status" value="1"/>
</dbReference>
<proteinExistence type="predicted"/>
<feature type="compositionally biased region" description="Low complexity" evidence="1">
    <location>
        <begin position="191"/>
        <end position="202"/>
    </location>
</feature>
<dbReference type="GO" id="GO:0003676">
    <property type="term" value="F:nucleic acid binding"/>
    <property type="evidence" value="ECO:0007669"/>
    <property type="project" value="InterPro"/>
</dbReference>
<dbReference type="PANTHER" id="PTHR37984:SF5">
    <property type="entry name" value="PROTEIN NYNRIN-LIKE"/>
    <property type="match status" value="1"/>
</dbReference>
<evidence type="ECO:0000313" key="3">
    <source>
        <dbReference type="EMBL" id="JAB67343.1"/>
    </source>
</evidence>
<feature type="non-terminal residue" evidence="3">
    <location>
        <position position="1"/>
    </location>
</feature>
<dbReference type="SUPFAM" id="SSF53098">
    <property type="entry name" value="Ribonuclease H-like"/>
    <property type="match status" value="1"/>
</dbReference>
<dbReference type="GO" id="GO:0015074">
    <property type="term" value="P:DNA integration"/>
    <property type="evidence" value="ECO:0007669"/>
    <property type="project" value="InterPro"/>
</dbReference>
<dbReference type="PROSITE" id="PS50994">
    <property type="entry name" value="INTEGRASE"/>
    <property type="match status" value="1"/>
</dbReference>
<dbReference type="InterPro" id="IPR036397">
    <property type="entry name" value="RNaseH_sf"/>
</dbReference>
<dbReference type="EMBL" id="GALX01001123">
    <property type="protein sequence ID" value="JAB67343.1"/>
    <property type="molecule type" value="Transcribed_RNA"/>
</dbReference>
<evidence type="ECO:0000259" key="2">
    <source>
        <dbReference type="PROSITE" id="PS50994"/>
    </source>
</evidence>
<dbReference type="InterPro" id="IPR012337">
    <property type="entry name" value="RNaseH-like_sf"/>
</dbReference>
<name>V5H3D5_ANOGL</name>
<feature type="region of interest" description="Disordered" evidence="1">
    <location>
        <begin position="185"/>
        <end position="205"/>
    </location>
</feature>
<evidence type="ECO:0000256" key="1">
    <source>
        <dbReference type="SAM" id="MobiDB-lite"/>
    </source>
</evidence>
<gene>
    <name evidence="3" type="primary">YRD6</name>
</gene>
<dbReference type="AlphaFoldDB" id="V5H3D5"/>
<accession>V5H3D5</accession>
<sequence>QLTSKSLQQFFRRNGIEHILIPPYNPSSNGAAEIMVKLFKNRLTAAVEDPRNKEVPISTLISRFLLTYRNTEHSTTGKAPAQLMLGREVRTRWKLLKESREVQTEDNLPEKVRTPVAVQKRKYVGRKRQSVVGSIVYVKDYRREDKVTWTEAVVEKQIGRSVYLCRLKNGQLWKRHMNQIKTTSFENHEAQTSQSTNTRTRQPPVKCDNSKFIFPEINHNAILSKE</sequence>
<dbReference type="PANTHER" id="PTHR37984">
    <property type="entry name" value="PROTEIN CBG26694"/>
    <property type="match status" value="1"/>
</dbReference>
<reference evidence="3" key="1">
    <citation type="submission" date="2013-07" db="EMBL/GenBank/DDBJ databases">
        <title>Midgut Transcriptome Profiling of Anoplphora glabripennis, a Lignocellulose Degrading, Wood-Boring Cerambycid.</title>
        <authorList>
            <person name="Scully E.D."/>
            <person name="Hoover K."/>
            <person name="Carlson J.E."/>
            <person name="Tien M."/>
            <person name="Geib S.M."/>
        </authorList>
    </citation>
    <scope>NUCLEOTIDE SEQUENCE</scope>
</reference>
<organism evidence="3">
    <name type="scientific">Anoplophora glabripennis</name>
    <name type="common">Asian longhorn beetle</name>
    <name type="synonym">Anoplophora nobilis</name>
    <dbReference type="NCBI Taxonomy" id="217634"/>
    <lineage>
        <taxon>Eukaryota</taxon>
        <taxon>Metazoa</taxon>
        <taxon>Ecdysozoa</taxon>
        <taxon>Arthropoda</taxon>
        <taxon>Hexapoda</taxon>
        <taxon>Insecta</taxon>
        <taxon>Pterygota</taxon>
        <taxon>Neoptera</taxon>
        <taxon>Endopterygota</taxon>
        <taxon>Coleoptera</taxon>
        <taxon>Polyphaga</taxon>
        <taxon>Cucujiformia</taxon>
        <taxon>Chrysomeloidea</taxon>
        <taxon>Cerambycidae</taxon>
        <taxon>Lamiinae</taxon>
        <taxon>Lamiini</taxon>
        <taxon>Anoplophora</taxon>
    </lineage>
</organism>
<feature type="domain" description="Integrase catalytic" evidence="2">
    <location>
        <begin position="1"/>
        <end position="88"/>
    </location>
</feature>
<feature type="non-terminal residue" evidence="3">
    <location>
        <position position="226"/>
    </location>
</feature>